<name>A0A6G0ZJE1_APHCR</name>
<feature type="transmembrane region" description="Helical" evidence="1">
    <location>
        <begin position="139"/>
        <end position="156"/>
    </location>
</feature>
<evidence type="ECO:0000313" key="4">
    <source>
        <dbReference type="Proteomes" id="UP000478052"/>
    </source>
</evidence>
<evidence type="ECO:0000256" key="2">
    <source>
        <dbReference type="SAM" id="SignalP"/>
    </source>
</evidence>
<accession>A0A6G0ZJE1</accession>
<evidence type="ECO:0000313" key="3">
    <source>
        <dbReference type="EMBL" id="KAF0770970.1"/>
    </source>
</evidence>
<dbReference type="EMBL" id="VUJU01000358">
    <property type="protein sequence ID" value="KAF0770970.1"/>
    <property type="molecule type" value="Genomic_DNA"/>
</dbReference>
<feature type="chain" id="PRO_5026103088" evidence="2">
    <location>
        <begin position="23"/>
        <end position="170"/>
    </location>
</feature>
<comment type="caution">
    <text evidence="3">The sequence shown here is derived from an EMBL/GenBank/DDBJ whole genome shotgun (WGS) entry which is preliminary data.</text>
</comment>
<feature type="transmembrane region" description="Helical" evidence="1">
    <location>
        <begin position="114"/>
        <end position="133"/>
    </location>
</feature>
<reference evidence="3 4" key="1">
    <citation type="submission" date="2019-08" db="EMBL/GenBank/DDBJ databases">
        <title>Whole genome of Aphis craccivora.</title>
        <authorList>
            <person name="Voronova N.V."/>
            <person name="Shulinski R.S."/>
            <person name="Bandarenka Y.V."/>
            <person name="Zhorov D.G."/>
            <person name="Warner D."/>
        </authorList>
    </citation>
    <scope>NUCLEOTIDE SEQUENCE [LARGE SCALE GENOMIC DNA]</scope>
    <source>
        <strain evidence="3">180601</strain>
        <tissue evidence="3">Whole Body</tissue>
    </source>
</reference>
<feature type="signal peptide" evidence="2">
    <location>
        <begin position="1"/>
        <end position="22"/>
    </location>
</feature>
<dbReference type="Pfam" id="PF07898">
    <property type="entry name" value="DUF1676"/>
    <property type="match status" value="1"/>
</dbReference>
<dbReference type="Proteomes" id="UP000478052">
    <property type="component" value="Unassembled WGS sequence"/>
</dbReference>
<protein>
    <submittedName>
        <fullName evidence="3">Uncharacterized protein</fullName>
    </submittedName>
</protein>
<evidence type="ECO:0000256" key="1">
    <source>
        <dbReference type="SAM" id="Phobius"/>
    </source>
</evidence>
<keyword evidence="1" id="KW-0812">Transmembrane</keyword>
<dbReference type="OrthoDB" id="6619094at2759"/>
<keyword evidence="1" id="KW-0472">Membrane</keyword>
<proteinExistence type="predicted"/>
<organism evidence="3 4">
    <name type="scientific">Aphis craccivora</name>
    <name type="common">Cowpea aphid</name>
    <dbReference type="NCBI Taxonomy" id="307492"/>
    <lineage>
        <taxon>Eukaryota</taxon>
        <taxon>Metazoa</taxon>
        <taxon>Ecdysozoa</taxon>
        <taxon>Arthropoda</taxon>
        <taxon>Hexapoda</taxon>
        <taxon>Insecta</taxon>
        <taxon>Pterygota</taxon>
        <taxon>Neoptera</taxon>
        <taxon>Paraneoptera</taxon>
        <taxon>Hemiptera</taxon>
        <taxon>Sternorrhyncha</taxon>
        <taxon>Aphidomorpha</taxon>
        <taxon>Aphidoidea</taxon>
        <taxon>Aphididae</taxon>
        <taxon>Aphidini</taxon>
        <taxon>Aphis</taxon>
        <taxon>Aphis</taxon>
    </lineage>
</organism>
<gene>
    <name evidence="3" type="ORF">FWK35_00015389</name>
</gene>
<keyword evidence="1" id="KW-1133">Transmembrane helix</keyword>
<keyword evidence="4" id="KW-1185">Reference proteome</keyword>
<dbReference type="AlphaFoldDB" id="A0A6G0ZJE1"/>
<dbReference type="InterPro" id="IPR012464">
    <property type="entry name" value="DUF1676"/>
</dbReference>
<keyword evidence="2" id="KW-0732">Signal</keyword>
<sequence length="170" mass="19096">MRFEINICLLLVMSIIAKISYSSPSATNSPQIMDLDRLVVKDDSETKKSWDSTIGRISKVLECFVNPSNENGNSTRNECHDVFSSIWISARHVLLSNDNEIEERKKSKKKQWDIQTLMLGAGVKLILFLPVLAVLTGKAISLSLTSLLITSLGFLYRNQLDSFTKRSDSI</sequence>